<sequence length="129" mass="14121">MQITASLLATLISVVAALPTTTQSRENQRIGIVHSYGQRQEFTELNPGGLMVIKKEDRDKLTFAGIDRQRSNFDLNGAQSVECRIEDLEEETTFGTFGLGGRTGVLLQDVTRDAVPATIQCDLKPQPGN</sequence>
<dbReference type="Proteomes" id="UP000012174">
    <property type="component" value="Unassembled WGS sequence"/>
</dbReference>
<organism evidence="2 3">
    <name type="scientific">Eutypa lata (strain UCR-EL1)</name>
    <name type="common">Grapevine dieback disease fungus</name>
    <name type="synonym">Eutypa armeniacae</name>
    <dbReference type="NCBI Taxonomy" id="1287681"/>
    <lineage>
        <taxon>Eukaryota</taxon>
        <taxon>Fungi</taxon>
        <taxon>Dikarya</taxon>
        <taxon>Ascomycota</taxon>
        <taxon>Pezizomycotina</taxon>
        <taxon>Sordariomycetes</taxon>
        <taxon>Xylariomycetidae</taxon>
        <taxon>Xylariales</taxon>
        <taxon>Diatrypaceae</taxon>
        <taxon>Eutypa</taxon>
    </lineage>
</organism>
<feature type="signal peptide" evidence="1">
    <location>
        <begin position="1"/>
        <end position="17"/>
    </location>
</feature>
<evidence type="ECO:0000256" key="1">
    <source>
        <dbReference type="SAM" id="SignalP"/>
    </source>
</evidence>
<gene>
    <name evidence="2" type="ORF">UCREL1_9404</name>
</gene>
<protein>
    <submittedName>
        <fullName evidence="2">Uncharacterized protein</fullName>
    </submittedName>
</protein>
<keyword evidence="1" id="KW-0732">Signal</keyword>
<reference evidence="3" key="1">
    <citation type="journal article" date="2013" name="Genome Announc.">
        <title>Draft genome sequence of the grapevine dieback fungus Eutypa lata UCR-EL1.</title>
        <authorList>
            <person name="Blanco-Ulate B."/>
            <person name="Rolshausen P.E."/>
            <person name="Cantu D."/>
        </authorList>
    </citation>
    <scope>NUCLEOTIDE SEQUENCE [LARGE SCALE GENOMIC DNA]</scope>
    <source>
        <strain evidence="3">UCR-EL1</strain>
    </source>
</reference>
<evidence type="ECO:0000313" key="3">
    <source>
        <dbReference type="Proteomes" id="UP000012174"/>
    </source>
</evidence>
<dbReference type="HOGENOM" id="CLU_1948811_0_0_1"/>
<feature type="chain" id="PRO_5004084745" evidence="1">
    <location>
        <begin position="18"/>
        <end position="129"/>
    </location>
</feature>
<dbReference type="KEGG" id="ela:UCREL1_9404"/>
<accession>M7SBU7</accession>
<name>M7SBU7_EUTLA</name>
<dbReference type="AlphaFoldDB" id="M7SBU7"/>
<evidence type="ECO:0000313" key="2">
    <source>
        <dbReference type="EMBL" id="EMR63664.1"/>
    </source>
</evidence>
<proteinExistence type="predicted"/>
<dbReference type="EMBL" id="KB707189">
    <property type="protein sequence ID" value="EMR63664.1"/>
    <property type="molecule type" value="Genomic_DNA"/>
</dbReference>
<keyword evidence="3" id="KW-1185">Reference proteome</keyword>